<dbReference type="Pfam" id="PF23385">
    <property type="entry name" value="Beta-prop_IFT140_2nd"/>
    <property type="match status" value="1"/>
</dbReference>
<dbReference type="SUPFAM" id="SSF48452">
    <property type="entry name" value="TPR-like"/>
    <property type="match status" value="1"/>
</dbReference>
<dbReference type="SUPFAM" id="SSF63825">
    <property type="entry name" value="YWTD domain"/>
    <property type="match status" value="1"/>
</dbReference>
<keyword evidence="9" id="KW-1185">Reference proteome</keyword>
<dbReference type="eggNOG" id="KOG3617">
    <property type="taxonomic scope" value="Eukaryota"/>
</dbReference>
<protein>
    <submittedName>
        <fullName evidence="8">Intraflagellar transport 140</fullName>
    </submittedName>
</protein>
<evidence type="ECO:0000256" key="1">
    <source>
        <dbReference type="ARBA" id="ARBA00004138"/>
    </source>
</evidence>
<evidence type="ECO:0000256" key="3">
    <source>
        <dbReference type="ARBA" id="ARBA00022737"/>
    </source>
</evidence>
<keyword evidence="4" id="KW-0969">Cilium</keyword>
<dbReference type="InterPro" id="IPR056155">
    <property type="entry name" value="Beta-prop_IFT140_2nd"/>
</dbReference>
<dbReference type="Pfam" id="PF24762">
    <property type="entry name" value="TPR_IF140-IFT172"/>
    <property type="match status" value="2"/>
</dbReference>
<keyword evidence="8" id="KW-0282">Flagellum</keyword>
<keyword evidence="5" id="KW-0966">Cell projection</keyword>
<dbReference type="OMA" id="WTEDEAY"/>
<feature type="domain" description="IFT140 second beta-propeller" evidence="6">
    <location>
        <begin position="10"/>
        <end position="202"/>
    </location>
</feature>
<reference evidence="8 9" key="1">
    <citation type="journal article" date="2011" name="Science">
        <title>The Selaginella genome identifies genetic changes associated with the evolution of vascular plants.</title>
        <authorList>
            <person name="Banks J.A."/>
            <person name="Nishiyama T."/>
            <person name="Hasebe M."/>
            <person name="Bowman J.L."/>
            <person name="Gribskov M."/>
            <person name="dePamphilis C."/>
            <person name="Albert V.A."/>
            <person name="Aono N."/>
            <person name="Aoyama T."/>
            <person name="Ambrose B.A."/>
            <person name="Ashton N.W."/>
            <person name="Axtell M.J."/>
            <person name="Barker E."/>
            <person name="Barker M.S."/>
            <person name="Bennetzen J.L."/>
            <person name="Bonawitz N.D."/>
            <person name="Chapple C."/>
            <person name="Cheng C."/>
            <person name="Correa L.G."/>
            <person name="Dacre M."/>
            <person name="DeBarry J."/>
            <person name="Dreyer I."/>
            <person name="Elias M."/>
            <person name="Engstrom E.M."/>
            <person name="Estelle M."/>
            <person name="Feng L."/>
            <person name="Finet C."/>
            <person name="Floyd S.K."/>
            <person name="Frommer W.B."/>
            <person name="Fujita T."/>
            <person name="Gramzow L."/>
            <person name="Gutensohn M."/>
            <person name="Harholt J."/>
            <person name="Hattori M."/>
            <person name="Heyl A."/>
            <person name="Hirai T."/>
            <person name="Hiwatashi Y."/>
            <person name="Ishikawa M."/>
            <person name="Iwata M."/>
            <person name="Karol K.G."/>
            <person name="Koehler B."/>
            <person name="Kolukisaoglu U."/>
            <person name="Kubo M."/>
            <person name="Kurata T."/>
            <person name="Lalonde S."/>
            <person name="Li K."/>
            <person name="Li Y."/>
            <person name="Litt A."/>
            <person name="Lyons E."/>
            <person name="Manning G."/>
            <person name="Maruyama T."/>
            <person name="Michael T.P."/>
            <person name="Mikami K."/>
            <person name="Miyazaki S."/>
            <person name="Morinaga S."/>
            <person name="Murata T."/>
            <person name="Mueller-Roeber B."/>
            <person name="Nelson D.R."/>
            <person name="Obara M."/>
            <person name="Oguri Y."/>
            <person name="Olmstead R.G."/>
            <person name="Onodera N."/>
            <person name="Petersen B.L."/>
            <person name="Pils B."/>
            <person name="Prigge M."/>
            <person name="Rensing S.A."/>
            <person name="Riano-Pachon D.M."/>
            <person name="Roberts A.W."/>
            <person name="Sato Y."/>
            <person name="Scheller H.V."/>
            <person name="Schulz B."/>
            <person name="Schulz C."/>
            <person name="Shakirov E.V."/>
            <person name="Shibagaki N."/>
            <person name="Shinohara N."/>
            <person name="Shippen D.E."/>
            <person name="Soerensen I."/>
            <person name="Sotooka R."/>
            <person name="Sugimoto N."/>
            <person name="Sugita M."/>
            <person name="Sumikawa N."/>
            <person name="Tanurdzic M."/>
            <person name="Theissen G."/>
            <person name="Ulvskov P."/>
            <person name="Wakazuki S."/>
            <person name="Weng J.K."/>
            <person name="Willats W.W."/>
            <person name="Wipf D."/>
            <person name="Wolf P.G."/>
            <person name="Yang L."/>
            <person name="Zimmer A.D."/>
            <person name="Zhu Q."/>
            <person name="Mitros T."/>
            <person name="Hellsten U."/>
            <person name="Loque D."/>
            <person name="Otillar R."/>
            <person name="Salamov A."/>
            <person name="Schmutz J."/>
            <person name="Shapiro H."/>
            <person name="Lindquist E."/>
            <person name="Lucas S."/>
            <person name="Rokhsar D."/>
            <person name="Grigoriev I.V."/>
        </authorList>
    </citation>
    <scope>NUCLEOTIDE SEQUENCE [LARGE SCALE GENOMIC DNA]</scope>
</reference>
<evidence type="ECO:0000259" key="6">
    <source>
        <dbReference type="Pfam" id="PF23385"/>
    </source>
</evidence>
<name>D8SE65_SELML</name>
<dbReference type="InterPro" id="IPR011990">
    <property type="entry name" value="TPR-like_helical_dom_sf"/>
</dbReference>
<evidence type="ECO:0000256" key="5">
    <source>
        <dbReference type="ARBA" id="ARBA00023273"/>
    </source>
</evidence>
<dbReference type="PANTHER" id="PTHR15722:SF7">
    <property type="entry name" value="INTRAFLAGELLAR TRANSPORT PROTEIN 140 HOMOLOG"/>
    <property type="match status" value="1"/>
</dbReference>
<evidence type="ECO:0000313" key="9">
    <source>
        <dbReference type="Proteomes" id="UP000001514"/>
    </source>
</evidence>
<evidence type="ECO:0000256" key="2">
    <source>
        <dbReference type="ARBA" id="ARBA00022574"/>
    </source>
</evidence>
<dbReference type="Proteomes" id="UP000001514">
    <property type="component" value="Unassembled WGS sequence"/>
</dbReference>
<dbReference type="STRING" id="88036.D8SE65"/>
<feature type="domain" description="IF140/IFT172/WDR19 TPR" evidence="7">
    <location>
        <begin position="401"/>
        <end position="476"/>
    </location>
</feature>
<dbReference type="Gene3D" id="1.25.40.10">
    <property type="entry name" value="Tetratricopeptide repeat domain"/>
    <property type="match status" value="1"/>
</dbReference>
<evidence type="ECO:0000256" key="4">
    <source>
        <dbReference type="ARBA" id="ARBA00023069"/>
    </source>
</evidence>
<proteinExistence type="predicted"/>
<dbReference type="GO" id="GO:0005929">
    <property type="term" value="C:cilium"/>
    <property type="evidence" value="ECO:0007669"/>
    <property type="project" value="UniProtKB-SubCell"/>
</dbReference>
<feature type="domain" description="IF140/IFT172/WDR19 TPR" evidence="7">
    <location>
        <begin position="484"/>
        <end position="604"/>
    </location>
</feature>
<dbReference type="AlphaFoldDB" id="D8SE65"/>
<keyword evidence="3" id="KW-0677">Repeat</keyword>
<dbReference type="PANTHER" id="PTHR15722">
    <property type="entry name" value="IFT140/172-RELATED"/>
    <property type="match status" value="1"/>
</dbReference>
<organism evidence="9">
    <name type="scientific">Selaginella moellendorffii</name>
    <name type="common">Spikemoss</name>
    <dbReference type="NCBI Taxonomy" id="88036"/>
    <lineage>
        <taxon>Eukaryota</taxon>
        <taxon>Viridiplantae</taxon>
        <taxon>Streptophyta</taxon>
        <taxon>Embryophyta</taxon>
        <taxon>Tracheophyta</taxon>
        <taxon>Lycopodiopsida</taxon>
        <taxon>Selaginellales</taxon>
        <taxon>Selaginellaceae</taxon>
        <taxon>Selaginella</taxon>
    </lineage>
</organism>
<evidence type="ECO:0000259" key="7">
    <source>
        <dbReference type="Pfam" id="PF24762"/>
    </source>
</evidence>
<dbReference type="KEGG" id="smo:SELMODRAFT_450307"/>
<dbReference type="InParanoid" id="D8SE65"/>
<dbReference type="HOGENOM" id="CLU_414142_0_0_1"/>
<accession>D8SE65</accession>
<gene>
    <name evidence="8" type="primary">IFT140</name>
    <name evidence="8" type="ORF">SELMODRAFT_450307</name>
</gene>
<dbReference type="Gramene" id="EFJ17450">
    <property type="protein sequence ID" value="EFJ17450"/>
    <property type="gene ID" value="SELMODRAFT_450307"/>
</dbReference>
<comment type="subcellular location">
    <subcellularLocation>
        <location evidence="1">Cell projection</location>
        <location evidence="1">Cilium</location>
    </subcellularLocation>
</comment>
<sequence length="663" mass="75028">MTALCRMRKHVSIMQISALQAVTFSLDGTNKRQVLSVPASIKGLDACAERALIWTEDEAYVFVLESGSCAMVKIVGNASMAIHNNNLYYSDEETVKVISCTGITLRVMYVDEREGRGVSLDCCDDFLALVTSNGYIRLWRMEGTDLIPSGGSRIKAIQNIPYVSLRCNCNGSKLSLILKKTDLDVHIYVYDTSLDIVISYDLRALPVTHFWDMEDPNLLACETMNFEENLQELNILSVSSERGILSQCQISLDSKSELLGLFSPYMYLTSSDLNIEDHVEKLYQRIPMPFFQEMVDLDNQVRDRLQKLLYNIACGETREAEEAIDCIEDKSICKSLARFYTKSKVLEPALYCVAKIEASMLPRWTEDELQNLACVATRLGLLDDVEIMYKRFQRYDLLNFFYQAGDIASVVRVHCYFSDYKAAADAALSFNDKPAMFQIARELKRNESIEEAIQLFSRADLMVRSGRYYENKGMHEEAVLLYQKSIADDLDESADPALLARCGDYLMSNNQVEKAVILYIAAKEHDRALEHCIKGATVTDKIAEHFSAKSSHSDSGHYKQTILTLAECCDAQGLYHLACKKYSHAGESVKAMKDTAVRIGDVYALLVEFYVSEGNMTHAYDLILKMKQRHIAIDFYVDKQIIDNVYNALGINDSIFQEDMISK</sequence>
<dbReference type="InterPro" id="IPR056168">
    <property type="entry name" value="TPR_IF140/IFT172/WDR19"/>
</dbReference>
<evidence type="ECO:0000313" key="8">
    <source>
        <dbReference type="EMBL" id="EFJ17450.1"/>
    </source>
</evidence>
<dbReference type="EMBL" id="GL377614">
    <property type="protein sequence ID" value="EFJ17450.1"/>
    <property type="molecule type" value="Genomic_DNA"/>
</dbReference>
<keyword evidence="2" id="KW-0853">WD repeat</keyword>